<dbReference type="InterPro" id="IPR013762">
    <property type="entry name" value="Integrase-like_cat_sf"/>
</dbReference>
<feature type="domain" description="Tyr recombinase" evidence="5">
    <location>
        <begin position="193"/>
        <end position="376"/>
    </location>
</feature>
<dbReference type="Pfam" id="PF12167">
    <property type="entry name" value="Arm-DNA-bind_2"/>
    <property type="match status" value="1"/>
</dbReference>
<dbReference type="PANTHER" id="PTHR30629">
    <property type="entry name" value="PROPHAGE INTEGRASE"/>
    <property type="match status" value="1"/>
</dbReference>
<dbReference type="GO" id="GO:0003677">
    <property type="term" value="F:DNA binding"/>
    <property type="evidence" value="ECO:0007669"/>
    <property type="project" value="UniProtKB-KW"/>
</dbReference>
<dbReference type="InterPro" id="IPR011010">
    <property type="entry name" value="DNA_brk_join_enz"/>
</dbReference>
<dbReference type="GO" id="GO:0015074">
    <property type="term" value="P:DNA integration"/>
    <property type="evidence" value="ECO:0007669"/>
    <property type="project" value="UniProtKB-KW"/>
</dbReference>
<evidence type="ECO:0000256" key="1">
    <source>
        <dbReference type="ARBA" id="ARBA00008857"/>
    </source>
</evidence>
<dbReference type="KEGG" id="sog:RA178_12250"/>
<keyword evidence="3" id="KW-0238">DNA-binding</keyword>
<reference evidence="6" key="1">
    <citation type="submission" date="2023-08" db="EMBL/GenBank/DDBJ databases">
        <title>Complete genome sequence of Shewanella oncorhynchi Z-P2, a siderophore putrebactin-producing bacterium.</title>
        <authorList>
            <person name="Zhang Y."/>
        </authorList>
    </citation>
    <scope>NUCLEOTIDE SEQUENCE</scope>
    <source>
        <strain evidence="6">Z-P2</strain>
    </source>
</reference>
<dbReference type="InterPro" id="IPR004107">
    <property type="entry name" value="Integrase_SAM-like_N"/>
</dbReference>
<comment type="similarity">
    <text evidence="1">Belongs to the 'phage' integrase family.</text>
</comment>
<dbReference type="InterPro" id="IPR010998">
    <property type="entry name" value="Integrase_recombinase_N"/>
</dbReference>
<evidence type="ECO:0000256" key="4">
    <source>
        <dbReference type="ARBA" id="ARBA00023172"/>
    </source>
</evidence>
<keyword evidence="4" id="KW-0233">DNA recombination</keyword>
<evidence type="ECO:0000256" key="3">
    <source>
        <dbReference type="ARBA" id="ARBA00023125"/>
    </source>
</evidence>
<dbReference type="GeneID" id="301339967"/>
<accession>A0AA50KAN6</accession>
<dbReference type="Pfam" id="PF14659">
    <property type="entry name" value="Phage_int_SAM_3"/>
    <property type="match status" value="1"/>
</dbReference>
<gene>
    <name evidence="6" type="ORF">RA178_12250</name>
</gene>
<dbReference type="Gene3D" id="1.10.150.130">
    <property type="match status" value="1"/>
</dbReference>
<proteinExistence type="inferred from homology"/>
<dbReference type="InterPro" id="IPR002104">
    <property type="entry name" value="Integrase_catalytic"/>
</dbReference>
<dbReference type="RefSeq" id="WP_306682020.1">
    <property type="nucleotide sequence ID" value="NZ_CP132914.1"/>
</dbReference>
<dbReference type="InterPro" id="IPR050808">
    <property type="entry name" value="Phage_Integrase"/>
</dbReference>
<dbReference type="PANTHER" id="PTHR30629:SF2">
    <property type="entry name" value="PROPHAGE INTEGRASE INTS-RELATED"/>
    <property type="match status" value="1"/>
</dbReference>
<dbReference type="InterPro" id="IPR022000">
    <property type="entry name" value="Min27-like_integrase_DNA_bind"/>
</dbReference>
<dbReference type="PROSITE" id="PS51898">
    <property type="entry name" value="TYR_RECOMBINASE"/>
    <property type="match status" value="1"/>
</dbReference>
<dbReference type="GO" id="GO:0006310">
    <property type="term" value="P:DNA recombination"/>
    <property type="evidence" value="ECO:0007669"/>
    <property type="project" value="UniProtKB-KW"/>
</dbReference>
<evidence type="ECO:0000256" key="2">
    <source>
        <dbReference type="ARBA" id="ARBA00022908"/>
    </source>
</evidence>
<dbReference type="AlphaFoldDB" id="A0AA50KAN6"/>
<name>A0AA50KAN6_9GAMM</name>
<dbReference type="Proteomes" id="UP001236800">
    <property type="component" value="Chromosome"/>
</dbReference>
<evidence type="ECO:0000313" key="6">
    <source>
        <dbReference type="EMBL" id="WMB71216.1"/>
    </source>
</evidence>
<dbReference type="Gene3D" id="1.10.443.10">
    <property type="entry name" value="Intergrase catalytic core"/>
    <property type="match status" value="1"/>
</dbReference>
<keyword evidence="2" id="KW-0229">DNA integration</keyword>
<protein>
    <submittedName>
        <fullName evidence="6">Tyrosine-type recombinase/integrase</fullName>
    </submittedName>
</protein>
<evidence type="ECO:0000259" key="5">
    <source>
        <dbReference type="PROSITE" id="PS51898"/>
    </source>
</evidence>
<sequence>MGTVNSRDGKLYLDFRYKGVRCREQTSLVDNSTNRQKLNRLLTLLEQQMKSGSFDYGHHFPDSPKAEYFRQLAKVSQLKASGGRMLFGTFANLWLVEKRVEWRVSQIETVEGILRCHLLPAMGDSMIATISKTDILGFRTRLCEPDLVTLKILSTSRINHIMTYLRLILNEAAERFEFQSPWRNIKALPMPRSEIQPFSLNEVYRIVENVRTDFRTYYLVRFFTGMRTGEIDGLTWEHIDFSNRLIHIRQSLVRGSLGPTKTPGSCRAIAMNQPVYEALQTQREQTETQSNFVFCNQRGDSLSHHNVTKRVWYPLLKSLGLEKRNPYQTRHTAATLWLAAGESPEWIARQLGHANTGMLFRVYSRYVPNLLGQDGAAFERLIGNGPKGESSK</sequence>
<organism evidence="6">
    <name type="scientific">Shewanella oncorhynchi</name>
    <dbReference type="NCBI Taxonomy" id="2726434"/>
    <lineage>
        <taxon>Bacteria</taxon>
        <taxon>Pseudomonadati</taxon>
        <taxon>Pseudomonadota</taxon>
        <taxon>Gammaproteobacteria</taxon>
        <taxon>Alteromonadales</taxon>
        <taxon>Shewanellaceae</taxon>
        <taxon>Shewanella</taxon>
    </lineage>
</organism>
<dbReference type="SUPFAM" id="SSF56349">
    <property type="entry name" value="DNA breaking-rejoining enzymes"/>
    <property type="match status" value="1"/>
</dbReference>
<dbReference type="CDD" id="cd01189">
    <property type="entry name" value="INT_ICEBs1_C_like"/>
    <property type="match status" value="1"/>
</dbReference>
<dbReference type="Pfam" id="PF00589">
    <property type="entry name" value="Phage_integrase"/>
    <property type="match status" value="1"/>
</dbReference>
<dbReference type="EMBL" id="CP132914">
    <property type="protein sequence ID" value="WMB71216.1"/>
    <property type="molecule type" value="Genomic_DNA"/>
</dbReference>